<evidence type="ECO:0000313" key="3">
    <source>
        <dbReference type="Proteomes" id="UP001555826"/>
    </source>
</evidence>
<evidence type="ECO:0008006" key="4">
    <source>
        <dbReference type="Google" id="ProtNLM"/>
    </source>
</evidence>
<proteinExistence type="predicted"/>
<gene>
    <name evidence="2" type="ORF">AB1207_03520</name>
</gene>
<dbReference type="RefSeq" id="WP_367636398.1">
    <property type="nucleotide sequence ID" value="NZ_JBFNQN010000002.1"/>
</dbReference>
<evidence type="ECO:0000256" key="1">
    <source>
        <dbReference type="SAM" id="MobiDB-lite"/>
    </source>
</evidence>
<name>A0ABV3P2G7_9ACTN</name>
<dbReference type="EMBL" id="JBFNQN010000002">
    <property type="protein sequence ID" value="MEW9263806.1"/>
    <property type="molecule type" value="Genomic_DNA"/>
</dbReference>
<evidence type="ECO:0000313" key="2">
    <source>
        <dbReference type="EMBL" id="MEW9263806.1"/>
    </source>
</evidence>
<keyword evidence="3" id="KW-1185">Reference proteome</keyword>
<organism evidence="2 3">
    <name type="scientific">Kineococcus endophyticus</name>
    <dbReference type="NCBI Taxonomy" id="1181883"/>
    <lineage>
        <taxon>Bacteria</taxon>
        <taxon>Bacillati</taxon>
        <taxon>Actinomycetota</taxon>
        <taxon>Actinomycetes</taxon>
        <taxon>Kineosporiales</taxon>
        <taxon>Kineosporiaceae</taxon>
        <taxon>Kineococcus</taxon>
    </lineage>
</organism>
<sequence length="140" mass="15627">MHRHTALTPVSLRLFVVLRVLLHVKELPHRPKPTVGDDVTWFLRVRPSPAEFGPVVRHATCDPAPGGVETTGFPIRIRLVNWALSGPSDDRRPVPGSLELRDVHRPPKNLRNGRDRRDTHLLVDLAVRRTNSGSDGPAGR</sequence>
<feature type="compositionally biased region" description="Basic and acidic residues" evidence="1">
    <location>
        <begin position="88"/>
        <end position="105"/>
    </location>
</feature>
<protein>
    <recommendedName>
        <fullName evidence="4">Secreted protein</fullName>
    </recommendedName>
</protein>
<comment type="caution">
    <text evidence="2">The sequence shown here is derived from an EMBL/GenBank/DDBJ whole genome shotgun (WGS) entry which is preliminary data.</text>
</comment>
<dbReference type="Proteomes" id="UP001555826">
    <property type="component" value="Unassembled WGS sequence"/>
</dbReference>
<accession>A0ABV3P2G7</accession>
<reference evidence="2 3" key="1">
    <citation type="submission" date="2024-07" db="EMBL/GenBank/DDBJ databases">
        <authorList>
            <person name="Thanompreechachai J."/>
            <person name="Duangmal K."/>
        </authorList>
    </citation>
    <scope>NUCLEOTIDE SEQUENCE [LARGE SCALE GENOMIC DNA]</scope>
    <source>
        <strain evidence="2 3">KCTC 19886</strain>
    </source>
</reference>
<feature type="region of interest" description="Disordered" evidence="1">
    <location>
        <begin position="85"/>
        <end position="119"/>
    </location>
</feature>